<dbReference type="GO" id="GO:0016757">
    <property type="term" value="F:glycosyltransferase activity"/>
    <property type="evidence" value="ECO:0007669"/>
    <property type="project" value="UniProtKB-KW"/>
</dbReference>
<feature type="domain" description="Arabinofuranosyltransferase AftA N-terminal" evidence="15">
    <location>
        <begin position="38"/>
        <end position="507"/>
    </location>
</feature>
<dbReference type="GO" id="GO:0005886">
    <property type="term" value="C:plasma membrane"/>
    <property type="evidence" value="ECO:0007669"/>
    <property type="project" value="UniProtKB-SubCell"/>
</dbReference>
<dbReference type="EMBL" id="CP011545">
    <property type="protein sequence ID" value="AKK07614.1"/>
    <property type="molecule type" value="Genomic_DNA"/>
</dbReference>
<evidence type="ECO:0000256" key="5">
    <source>
        <dbReference type="ARBA" id="ARBA00020482"/>
    </source>
</evidence>
<feature type="transmembrane region" description="Helical" evidence="13">
    <location>
        <begin position="398"/>
        <end position="417"/>
    </location>
</feature>
<feature type="transmembrane region" description="Helical" evidence="13">
    <location>
        <begin position="33"/>
        <end position="56"/>
    </location>
</feature>
<dbReference type="GO" id="GO:0044038">
    <property type="term" value="P:cell wall macromolecule biosynthetic process"/>
    <property type="evidence" value="ECO:0007669"/>
    <property type="project" value="InterPro"/>
</dbReference>
<accession>A0A0G3H2L7</accession>
<dbReference type="UniPathway" id="UPA00963"/>
<comment type="similarity">
    <text evidence="3">Belongs to the glycosyltransferase 85 family.</text>
</comment>
<evidence type="ECO:0000256" key="9">
    <source>
        <dbReference type="ARBA" id="ARBA00022989"/>
    </source>
</evidence>
<feature type="transmembrane region" description="Helical" evidence="13">
    <location>
        <begin position="496"/>
        <end position="512"/>
    </location>
</feature>
<feature type="transmembrane region" description="Helical" evidence="13">
    <location>
        <begin position="458"/>
        <end position="484"/>
    </location>
</feature>
<dbReference type="OrthoDB" id="4775300at2"/>
<organism evidence="16 17">
    <name type="scientific">Corynebacterium testudinoris</name>
    <dbReference type="NCBI Taxonomy" id="136857"/>
    <lineage>
        <taxon>Bacteria</taxon>
        <taxon>Bacillati</taxon>
        <taxon>Actinomycetota</taxon>
        <taxon>Actinomycetes</taxon>
        <taxon>Mycobacteriales</taxon>
        <taxon>Corynebacteriaceae</taxon>
        <taxon>Corynebacterium</taxon>
    </lineage>
</organism>
<evidence type="ECO:0000256" key="3">
    <source>
        <dbReference type="ARBA" id="ARBA00009655"/>
    </source>
</evidence>
<protein>
    <recommendedName>
        <fullName evidence="5">Galactan 5-O-arabinofuranosyltransferase</fullName>
        <ecNumber evidence="4">2.4.2.46</ecNumber>
    </recommendedName>
    <alternativeName>
        <fullName evidence="11">Arabinofuranosyltransferase AftA</fullName>
    </alternativeName>
</protein>
<keyword evidence="6" id="KW-1003">Cell membrane</keyword>
<evidence type="ECO:0000256" key="7">
    <source>
        <dbReference type="ARBA" id="ARBA00022679"/>
    </source>
</evidence>
<comment type="subcellular location">
    <subcellularLocation>
        <location evidence="1">Cell membrane</location>
        <topology evidence="1">Multi-pass membrane protein</topology>
    </subcellularLocation>
</comment>
<dbReference type="Proteomes" id="UP000035540">
    <property type="component" value="Chromosome"/>
</dbReference>
<dbReference type="InterPro" id="IPR020963">
    <property type="entry name" value="ArabinofuranosylTrfase_AftA_N"/>
</dbReference>
<dbReference type="AlphaFoldDB" id="A0A0G3H2L7"/>
<evidence type="ECO:0000259" key="14">
    <source>
        <dbReference type="Pfam" id="PF12249"/>
    </source>
</evidence>
<feature type="transmembrane region" description="Helical" evidence="13">
    <location>
        <begin position="350"/>
        <end position="370"/>
    </location>
</feature>
<dbReference type="GO" id="GO:0045227">
    <property type="term" value="P:capsule polysaccharide biosynthetic process"/>
    <property type="evidence" value="ECO:0007669"/>
    <property type="project" value="UniProtKB-UniPathway"/>
</dbReference>
<feature type="domain" description="Arabinofuranosyltransferase AftA C-terminal" evidence="14">
    <location>
        <begin position="515"/>
        <end position="696"/>
    </location>
</feature>
<evidence type="ECO:0000256" key="2">
    <source>
        <dbReference type="ARBA" id="ARBA00004776"/>
    </source>
</evidence>
<evidence type="ECO:0000256" key="10">
    <source>
        <dbReference type="ARBA" id="ARBA00023136"/>
    </source>
</evidence>
<comment type="pathway">
    <text evidence="2">Cell wall biogenesis; cell wall polysaccharide biosynthesis.</text>
</comment>
<evidence type="ECO:0000256" key="13">
    <source>
        <dbReference type="SAM" id="Phobius"/>
    </source>
</evidence>
<dbReference type="KEGG" id="cted:CTEST_00720"/>
<dbReference type="PATRIC" id="fig|136857.5.peg.143"/>
<feature type="transmembrane region" description="Helical" evidence="13">
    <location>
        <begin position="429"/>
        <end position="452"/>
    </location>
</feature>
<keyword evidence="9 13" id="KW-1133">Transmembrane helix</keyword>
<dbReference type="InterPro" id="IPR020959">
    <property type="entry name" value="ArabinofuranosylTrfase_AftA_C"/>
</dbReference>
<dbReference type="EC" id="2.4.2.46" evidence="4"/>
<evidence type="ECO:0000256" key="11">
    <source>
        <dbReference type="ARBA" id="ARBA00033184"/>
    </source>
</evidence>
<evidence type="ECO:0000313" key="17">
    <source>
        <dbReference type="Proteomes" id="UP000035540"/>
    </source>
</evidence>
<comment type="catalytic activity">
    <reaction evidence="12">
        <text>Adds an alpha-D-arabinofuranosyl group from trans,octacis-decaprenylphospho-beta-D-arabinofuranose at the 5-O-position of the eighth, tenth and twelfth galactofuranose unit of the galactofuranan chain of [beta-D-galactofuranosyl-(1-&gt;5)-beta-D-galactofuranosyl-(1-&gt;6)]14-beta-D-galactofuranosyl-(1-&gt;5)-beta-D-galactofuranosyl-(1-&gt;4)-alpha-L-rhamnopyranosyl-(1-&gt;3)-N-acetyl-alpha-D-glucosaminyl-diphospho-trans,octacis-decaprenol.</text>
        <dbReference type="EC" id="2.4.2.46"/>
    </reaction>
</comment>
<evidence type="ECO:0000256" key="6">
    <source>
        <dbReference type="ARBA" id="ARBA00022475"/>
    </source>
</evidence>
<feature type="transmembrane region" description="Helical" evidence="13">
    <location>
        <begin position="142"/>
        <end position="162"/>
    </location>
</feature>
<dbReference type="Pfam" id="PF12249">
    <property type="entry name" value="AftA_C"/>
    <property type="match status" value="1"/>
</dbReference>
<feature type="transmembrane region" description="Helical" evidence="13">
    <location>
        <begin position="301"/>
        <end position="318"/>
    </location>
</feature>
<feature type="transmembrane region" description="Helical" evidence="13">
    <location>
        <begin position="324"/>
        <end position="343"/>
    </location>
</feature>
<keyword evidence="17" id="KW-1185">Reference proteome</keyword>
<reference evidence="16 17" key="1">
    <citation type="journal article" date="2015" name="Genome Announc.">
        <title>Complete Genome Sequence of the Type Strain Corynebacterium testudinoris DSM 44614, Recovered from Necrotic Lesions in the Mouth of a Tortoise.</title>
        <authorList>
            <person name="Ruckert C."/>
            <person name="Kriete M."/>
            <person name="Jaenicke S."/>
            <person name="Winkler A."/>
            <person name="Tauch A."/>
        </authorList>
    </citation>
    <scope>NUCLEOTIDE SEQUENCE [LARGE SCALE GENOMIC DNA]</scope>
    <source>
        <strain evidence="16 17">DSM 44614</strain>
    </source>
</reference>
<dbReference type="RefSeq" id="WP_083985376.1">
    <property type="nucleotide sequence ID" value="NZ_CP011545.1"/>
</dbReference>
<feature type="transmembrane region" description="Helical" evidence="13">
    <location>
        <begin position="71"/>
        <end position="94"/>
    </location>
</feature>
<evidence type="ECO:0000256" key="8">
    <source>
        <dbReference type="ARBA" id="ARBA00022692"/>
    </source>
</evidence>
<feature type="transmembrane region" description="Helical" evidence="13">
    <location>
        <begin position="229"/>
        <end position="248"/>
    </location>
</feature>
<reference evidence="17" key="2">
    <citation type="submission" date="2015-05" db="EMBL/GenBank/DDBJ databases">
        <title>Complete genome sequence of Corynebacterium testudinoris DSM 44614, recovered from necrotic lesions in the mouth of a tortoise.</title>
        <authorList>
            <person name="Ruckert C."/>
            <person name="Albersmeier A."/>
            <person name="Winkler A."/>
            <person name="Tauch A."/>
        </authorList>
    </citation>
    <scope>NUCLEOTIDE SEQUENCE [LARGE SCALE GENOMIC DNA]</scope>
    <source>
        <strain evidence="17">DSM 44614</strain>
    </source>
</reference>
<dbReference type="STRING" id="136857.CTEST_00720"/>
<keyword evidence="7 16" id="KW-0808">Transferase</keyword>
<evidence type="ECO:0000259" key="15">
    <source>
        <dbReference type="Pfam" id="PF12250"/>
    </source>
</evidence>
<keyword evidence="8 13" id="KW-0812">Transmembrane</keyword>
<gene>
    <name evidence="16" type="primary">aftA</name>
    <name evidence="16" type="ORF">CTEST_00720</name>
</gene>
<keyword evidence="16" id="KW-0328">Glycosyltransferase</keyword>
<dbReference type="Pfam" id="PF12250">
    <property type="entry name" value="AftA_N"/>
    <property type="match status" value="1"/>
</dbReference>
<evidence type="ECO:0000256" key="4">
    <source>
        <dbReference type="ARBA" id="ARBA00012037"/>
    </source>
</evidence>
<evidence type="ECO:0000256" key="12">
    <source>
        <dbReference type="ARBA" id="ARBA00034030"/>
    </source>
</evidence>
<sequence length="699" mass="76134">MSSSSTTAPDAAPAKTQRLHTEGYTSDLLSRNLTIVAIAAAWVGGAVFILGAWLVLRMTTWPAFNTSNMTYALSTAATVAVMVAVGGLIAWWLLDEQKAARRRKASYRTAVDVAEPEPGQDGNVTPVPVPALEISRPRWRVILTYLVAYLSPAALVVSTIAVPLSSTRLYLDGIQYDQGFRTQFLGRMTEVLGNHDMNYADMPSYYPLGWFWGGGRLANFLGMPGWEVYQPWALISMGAAACILVPVWQRLTGSLAVATAIALVSTSIMLVMSPEEPYGAIVAIGAPAAAIMARRALLGSWFASSAVLLYLGLSATMYTLFTGAVALSVTAIAAVFTALHAHNFVPVIRLFYIGIGSILIALISWGPYLWSVATGHPHSGSSAPHYLPPEATQIPLPFLSPTVIGLLCLIGLIYLVVRAYDYDVLSMGIVLLGFYLWSVASMITTLAGSTLLGFRIDILIVLVMATAGVLALAELRLVGVDWLYPDRFGAKARRTITMVMVLILSLGGLSYAQRIPQENQVGIDQAYTNTDGYGERADRFAPDAGKHYPAIDEKVRSMGYEPSDTVMLTDEIHLMAFNPYLGFQAFTSHYANPLGEFTERNKTIESWANGSWAELSDPQKFAASLDDAKWRKPDVFVFRGDLSHPESGWKTHIAEDIYPNNPNVRYRALLFSPAPFLRAPDLWDVSQIGPFVVAARVKS</sequence>
<evidence type="ECO:0000313" key="16">
    <source>
        <dbReference type="EMBL" id="AKK07614.1"/>
    </source>
</evidence>
<name>A0A0G3H2L7_9CORY</name>
<keyword evidence="10 13" id="KW-0472">Membrane</keyword>
<feature type="transmembrane region" description="Helical" evidence="13">
    <location>
        <begin position="255"/>
        <end position="272"/>
    </location>
</feature>
<evidence type="ECO:0000256" key="1">
    <source>
        <dbReference type="ARBA" id="ARBA00004651"/>
    </source>
</evidence>
<proteinExistence type="inferred from homology"/>